<organism evidence="2 3">
    <name type="scientific">Lachancea quebecensis</name>
    <dbReference type="NCBI Taxonomy" id="1654605"/>
    <lineage>
        <taxon>Eukaryota</taxon>
        <taxon>Fungi</taxon>
        <taxon>Dikarya</taxon>
        <taxon>Ascomycota</taxon>
        <taxon>Saccharomycotina</taxon>
        <taxon>Saccharomycetes</taxon>
        <taxon>Saccharomycetales</taxon>
        <taxon>Saccharomycetaceae</taxon>
        <taxon>Lachancea</taxon>
    </lineage>
</organism>
<dbReference type="AlphaFoldDB" id="A0A0N7MLT1"/>
<feature type="compositionally biased region" description="Basic and acidic residues" evidence="1">
    <location>
        <begin position="1"/>
        <end position="12"/>
    </location>
</feature>
<dbReference type="Proteomes" id="UP000236544">
    <property type="component" value="Unassembled WGS sequence"/>
</dbReference>
<proteinExistence type="predicted"/>
<reference evidence="3" key="1">
    <citation type="submission" date="2015-10" db="EMBL/GenBank/DDBJ databases">
        <authorList>
            <person name="Devillers H."/>
        </authorList>
    </citation>
    <scope>NUCLEOTIDE SEQUENCE [LARGE SCALE GENOMIC DNA]</scope>
</reference>
<gene>
    <name evidence="2" type="ORF">LAQU0_S08e03290g</name>
</gene>
<evidence type="ECO:0000313" key="2">
    <source>
        <dbReference type="EMBL" id="CUS23153.1"/>
    </source>
</evidence>
<sequence length="124" mass="11965">MSDLFERARERLSGSSSAVPEKLRDLYMSHGRSDAGTGGSMSGHMTGADDGVGLGSAGLSSGGDSSGDDSPGASSSDLASNGSRDLAHSRMATHTRGGSDNAAADAGAEAGSGSGADPASSATN</sequence>
<feature type="region of interest" description="Disordered" evidence="1">
    <location>
        <begin position="1"/>
        <end position="124"/>
    </location>
</feature>
<evidence type="ECO:0000256" key="1">
    <source>
        <dbReference type="SAM" id="MobiDB-lite"/>
    </source>
</evidence>
<feature type="compositionally biased region" description="Gly residues" evidence="1">
    <location>
        <begin position="50"/>
        <end position="65"/>
    </location>
</feature>
<protein>
    <submittedName>
        <fullName evidence="2">LAQU0S08e03290g1_1</fullName>
    </submittedName>
</protein>
<feature type="compositionally biased region" description="Basic and acidic residues" evidence="1">
    <location>
        <begin position="21"/>
        <end position="33"/>
    </location>
</feature>
<dbReference type="OrthoDB" id="4036665at2759"/>
<dbReference type="EMBL" id="LN890539">
    <property type="protein sequence ID" value="CUS23153.1"/>
    <property type="molecule type" value="Genomic_DNA"/>
</dbReference>
<evidence type="ECO:0000313" key="3">
    <source>
        <dbReference type="Proteomes" id="UP000236544"/>
    </source>
</evidence>
<keyword evidence="3" id="KW-1185">Reference proteome</keyword>
<feature type="compositionally biased region" description="Low complexity" evidence="1">
    <location>
        <begin position="66"/>
        <end position="80"/>
    </location>
</feature>
<feature type="compositionally biased region" description="Low complexity" evidence="1">
    <location>
        <begin position="98"/>
        <end position="124"/>
    </location>
</feature>
<name>A0A0N7MLT1_9SACH</name>
<accession>A0A0N7MLT1</accession>